<dbReference type="Proteomes" id="UP000076837">
    <property type="component" value="Unassembled WGS sequence"/>
</dbReference>
<feature type="compositionally biased region" description="Polar residues" evidence="1">
    <location>
        <begin position="650"/>
        <end position="665"/>
    </location>
</feature>
<evidence type="ECO:0000256" key="1">
    <source>
        <dbReference type="SAM" id="MobiDB-lite"/>
    </source>
</evidence>
<feature type="compositionally biased region" description="Low complexity" evidence="1">
    <location>
        <begin position="483"/>
        <end position="501"/>
    </location>
</feature>
<feature type="region of interest" description="Disordered" evidence="1">
    <location>
        <begin position="588"/>
        <end position="618"/>
    </location>
</feature>
<dbReference type="EMBL" id="JYNV01000148">
    <property type="protein sequence ID" value="KZM24924.1"/>
    <property type="molecule type" value="Genomic_DNA"/>
</dbReference>
<protein>
    <submittedName>
        <fullName evidence="2">Uncharacterized protein</fullName>
    </submittedName>
</protein>
<evidence type="ECO:0000313" key="3">
    <source>
        <dbReference type="Proteomes" id="UP000076837"/>
    </source>
</evidence>
<dbReference type="AlphaFoldDB" id="A0A163GML2"/>
<sequence>MCLYHYLYFSTCQHGELSQITYCDKAKALGLAKRDSLSQDSTSAGIDQNTQPVISSSLSQPRTSFAASSPTASHSHRQQQHRTMATLSPYKARTALGCGATAVDTKLPSPHRAALTPRSVLPEVGVPSSSGESSRAASTSAVQALHALNSRDTRDGTLRLTTRDLYQSIQHHTASTPSTFAQSSDSDAETTEALSEASVEIITERGSLQYNDVRSASPRKPLPAQWLPATDLSTFLIAQRTDAHEDAKSPASGSPVERKTVRLRRGPLDVGQPNTEGVSFLTKEALDAVDANIAPSTLRRSPSKIQPCPARAPWNSPAASPKVASLRKSAGSPTRSSPPRIKHLSSHVTADHKRTPSSVTSTGATSFYTAHGSPVRSPALSQTSFASTDVYHDNMEHLEGRLEVTPARGNAGLRTRASRPELTINIPPSNLTLDAERLSATTLASTTSSTGSGIRHGISPASPSQSSRIPRMALTKGSSARAPTLSSSLKQTKSTQTLKSPKAAKRAHGEDRPSMSKASGAKSLRHVRTIDSSGSTPILLDRQIRDYSEPASVVGVATTTTERTTQTSDTDLLTSHRQDTALETKRVYQPTHSSNTLSTASRVTSASTVRAPRTVEDPASTDSVVIYSRKQPVDLSVLHSSDADDEYDGSTASVPGSGSGMQTDSPVRGRSVQYNPSIQRATVSEVSTKSGLTSDLRATATEFIPELKAVEDDTADQPTQAAKMHDMQALDGYGIPWFYHMYPVPVLYPPVWPTGRSRSPKKFRHKKQRSPVRSPTENLLARDEIALSIEDKATAGASESAHVKESARGPDKISESFATTHGASNGPFAAQFDMIARQATLQNNTNGMQQPLEVDLTAVRNVPTYGTLRQLGHNTVPSRRRNHRQAGNGLYGGRGNVGVPLYATVPFPDPVAPMGRPTECYSRNPEDYFGHTTGTRACGTIEIERAAEHGGELVCNTCAPDY</sequence>
<keyword evidence="3" id="KW-1185">Reference proteome</keyword>
<feature type="region of interest" description="Disordered" evidence="1">
    <location>
        <begin position="442"/>
        <end position="526"/>
    </location>
</feature>
<dbReference type="OrthoDB" id="3795043at2759"/>
<feature type="compositionally biased region" description="Low complexity" evidence="1">
    <location>
        <begin position="598"/>
        <end position="611"/>
    </location>
</feature>
<feature type="compositionally biased region" description="Basic residues" evidence="1">
    <location>
        <begin position="758"/>
        <end position="770"/>
    </location>
</feature>
<feature type="compositionally biased region" description="Polar residues" evidence="1">
    <location>
        <begin position="39"/>
        <end position="73"/>
    </location>
</feature>
<feature type="region of interest" description="Disordered" evidence="1">
    <location>
        <begin position="639"/>
        <end position="670"/>
    </location>
</feature>
<feature type="region of interest" description="Disordered" evidence="1">
    <location>
        <begin position="39"/>
        <end position="83"/>
    </location>
</feature>
<gene>
    <name evidence="2" type="ORF">ST47_g3953</name>
</gene>
<reference evidence="2 3" key="1">
    <citation type="journal article" date="2016" name="Sci. Rep.">
        <title>Draft genome sequencing and secretome analysis of fungal phytopathogen Ascochyta rabiei provides insight into the necrotrophic effector repertoire.</title>
        <authorList>
            <person name="Verma S."/>
            <person name="Gazara R.K."/>
            <person name="Nizam S."/>
            <person name="Parween S."/>
            <person name="Chattopadhyay D."/>
            <person name="Verma P.K."/>
        </authorList>
    </citation>
    <scope>NUCLEOTIDE SEQUENCE [LARGE SCALE GENOMIC DNA]</scope>
    <source>
        <strain evidence="2 3">ArDII</strain>
    </source>
</reference>
<feature type="region of interest" description="Disordered" evidence="1">
    <location>
        <begin position="241"/>
        <end position="276"/>
    </location>
</feature>
<proteinExistence type="predicted"/>
<organism evidence="2 3">
    <name type="scientific">Didymella rabiei</name>
    <name type="common">Chickpea ascochyta blight fungus</name>
    <name type="synonym">Mycosphaerella rabiei</name>
    <dbReference type="NCBI Taxonomy" id="5454"/>
    <lineage>
        <taxon>Eukaryota</taxon>
        <taxon>Fungi</taxon>
        <taxon>Dikarya</taxon>
        <taxon>Ascomycota</taxon>
        <taxon>Pezizomycotina</taxon>
        <taxon>Dothideomycetes</taxon>
        <taxon>Pleosporomycetidae</taxon>
        <taxon>Pleosporales</taxon>
        <taxon>Pleosporineae</taxon>
        <taxon>Didymellaceae</taxon>
        <taxon>Ascochyta</taxon>
    </lineage>
</organism>
<name>A0A163GML2_DIDRA</name>
<accession>A0A163GML2</accession>
<feature type="compositionally biased region" description="Low complexity" evidence="1">
    <location>
        <begin position="442"/>
        <end position="453"/>
    </location>
</feature>
<feature type="region of interest" description="Disordered" evidence="1">
    <location>
        <begin position="402"/>
        <end position="421"/>
    </location>
</feature>
<feature type="region of interest" description="Disordered" evidence="1">
    <location>
        <begin position="757"/>
        <end position="777"/>
    </location>
</feature>
<comment type="caution">
    <text evidence="2">The sequence shown here is derived from an EMBL/GenBank/DDBJ whole genome shotgun (WGS) entry which is preliminary data.</text>
</comment>
<evidence type="ECO:0000313" key="2">
    <source>
        <dbReference type="EMBL" id="KZM24924.1"/>
    </source>
</evidence>
<feature type="region of interest" description="Disordered" evidence="1">
    <location>
        <begin position="297"/>
        <end position="362"/>
    </location>
</feature>